<feature type="region of interest" description="Disordered" evidence="1">
    <location>
        <begin position="272"/>
        <end position="293"/>
    </location>
</feature>
<keyword evidence="2" id="KW-0472">Membrane</keyword>
<sequence length="293" mass="31450">MNSMTSAGPQANTVFMMAPHNGYPVVPGSMSQVPQYPLNQPQIHTISGNLHGLEPPVYTQPDQRSFKAGKVLGAIQILIGLIHIGLGNIMGTIIPGGYTAVSFQGGYPFWGGILLNGSLALNIISAICSMVGISLFITDLIINPLHYYYPNYYPYWGVYPGVVTSAVLFIFSLLEFCIACTSAHFGNQLLRHLHNSVSSSLRTDILRAMVAFAGSAILLMDFGVTNWDVGRGYLAVLINFTILEFFIAVIATHFGSQAILAQANVVSTSTPTWASEEGMEPATVASGEDALTN</sequence>
<gene>
    <name evidence="3" type="ORF">MDA_GLEAN10004068</name>
</gene>
<feature type="transmembrane region" description="Helical" evidence="2">
    <location>
        <begin position="74"/>
        <end position="101"/>
    </location>
</feature>
<evidence type="ECO:0000313" key="4">
    <source>
        <dbReference type="Proteomes" id="UP000010556"/>
    </source>
</evidence>
<keyword evidence="2" id="KW-0812">Transmembrane</keyword>
<dbReference type="PANTHER" id="PTHR23320:SF155">
    <property type="entry name" value="MEMBRANE-SPANNING 4-DOMAINS SUBFAMILY A MEMBER 8"/>
    <property type="match status" value="1"/>
</dbReference>
<proteinExistence type="predicted"/>
<dbReference type="GO" id="GO:0007166">
    <property type="term" value="P:cell surface receptor signaling pathway"/>
    <property type="evidence" value="ECO:0007669"/>
    <property type="project" value="TreeGrafter"/>
</dbReference>
<keyword evidence="4" id="KW-1185">Reference proteome</keyword>
<dbReference type="AlphaFoldDB" id="L5M0E0"/>
<dbReference type="PANTHER" id="PTHR23320">
    <property type="entry name" value="MEMBRANE-SPANNING 4-DOMAINS SUBFAMILY A MS4A -RELATED"/>
    <property type="match status" value="1"/>
</dbReference>
<dbReference type="InterPro" id="IPR030417">
    <property type="entry name" value="MS4A"/>
</dbReference>
<dbReference type="Proteomes" id="UP000010556">
    <property type="component" value="Unassembled WGS sequence"/>
</dbReference>
<organism evidence="3 4">
    <name type="scientific">Myotis davidii</name>
    <name type="common">David's myotis</name>
    <dbReference type="NCBI Taxonomy" id="225400"/>
    <lineage>
        <taxon>Eukaryota</taxon>
        <taxon>Metazoa</taxon>
        <taxon>Chordata</taxon>
        <taxon>Craniata</taxon>
        <taxon>Vertebrata</taxon>
        <taxon>Euteleostomi</taxon>
        <taxon>Mammalia</taxon>
        <taxon>Eutheria</taxon>
        <taxon>Laurasiatheria</taxon>
        <taxon>Chiroptera</taxon>
        <taxon>Yangochiroptera</taxon>
        <taxon>Vespertilionidae</taxon>
        <taxon>Myotis</taxon>
    </lineage>
</organism>
<name>L5M0E0_MYODS</name>
<evidence type="ECO:0000256" key="1">
    <source>
        <dbReference type="SAM" id="MobiDB-lite"/>
    </source>
</evidence>
<feature type="transmembrane region" description="Helical" evidence="2">
    <location>
        <begin position="233"/>
        <end position="254"/>
    </location>
</feature>
<protein>
    <submittedName>
        <fullName evidence="3">Membrane-spanning 4-domains subfamily A member 8B</fullName>
    </submittedName>
</protein>
<reference evidence="4" key="1">
    <citation type="journal article" date="2013" name="Science">
        <title>Comparative analysis of bat genomes provides insight into the evolution of flight and immunity.</title>
        <authorList>
            <person name="Zhang G."/>
            <person name="Cowled C."/>
            <person name="Shi Z."/>
            <person name="Huang Z."/>
            <person name="Bishop-Lilly K.A."/>
            <person name="Fang X."/>
            <person name="Wynne J.W."/>
            <person name="Xiong Z."/>
            <person name="Baker M.L."/>
            <person name="Zhao W."/>
            <person name="Tachedjian M."/>
            <person name="Zhu Y."/>
            <person name="Zhou P."/>
            <person name="Jiang X."/>
            <person name="Ng J."/>
            <person name="Yang L."/>
            <person name="Wu L."/>
            <person name="Xiao J."/>
            <person name="Feng Y."/>
            <person name="Chen Y."/>
            <person name="Sun X."/>
            <person name="Zhang Y."/>
            <person name="Marsh G.A."/>
            <person name="Crameri G."/>
            <person name="Broder C.C."/>
            <person name="Frey K.G."/>
            <person name="Wang L.F."/>
            <person name="Wang J."/>
        </authorList>
    </citation>
    <scope>NUCLEOTIDE SEQUENCE [LARGE SCALE GENOMIC DNA]</scope>
</reference>
<keyword evidence="2" id="KW-1133">Transmembrane helix</keyword>
<dbReference type="EMBL" id="KB106365">
    <property type="protein sequence ID" value="ELK31173.1"/>
    <property type="molecule type" value="Genomic_DNA"/>
</dbReference>
<accession>L5M0E0</accession>
<evidence type="ECO:0000256" key="2">
    <source>
        <dbReference type="SAM" id="Phobius"/>
    </source>
</evidence>
<feature type="transmembrane region" description="Helical" evidence="2">
    <location>
        <begin position="157"/>
        <end position="185"/>
    </location>
</feature>
<feature type="transmembrane region" description="Helical" evidence="2">
    <location>
        <begin position="205"/>
        <end position="227"/>
    </location>
</feature>
<feature type="transmembrane region" description="Helical" evidence="2">
    <location>
        <begin position="113"/>
        <end position="137"/>
    </location>
</feature>
<dbReference type="GO" id="GO:0005886">
    <property type="term" value="C:plasma membrane"/>
    <property type="evidence" value="ECO:0007669"/>
    <property type="project" value="TreeGrafter"/>
</dbReference>
<evidence type="ECO:0000313" key="3">
    <source>
        <dbReference type="EMBL" id="ELK31173.1"/>
    </source>
</evidence>